<comment type="caution">
    <text evidence="6">The sequence shown here is derived from an EMBL/GenBank/DDBJ whole genome shotgun (WGS) entry which is preliminary data.</text>
</comment>
<protein>
    <submittedName>
        <fullName evidence="6">Uncharacterized protein</fullName>
    </submittedName>
</protein>
<feature type="compositionally biased region" description="Low complexity" evidence="5">
    <location>
        <begin position="44"/>
        <end position="64"/>
    </location>
</feature>
<evidence type="ECO:0000313" key="7">
    <source>
        <dbReference type="Proteomes" id="UP001190700"/>
    </source>
</evidence>
<dbReference type="GO" id="GO:0031267">
    <property type="term" value="F:small GTPase binding"/>
    <property type="evidence" value="ECO:0007669"/>
    <property type="project" value="TreeGrafter"/>
</dbReference>
<keyword evidence="7" id="KW-1185">Reference proteome</keyword>
<dbReference type="SUPFAM" id="SSF52047">
    <property type="entry name" value="RNI-like"/>
    <property type="match status" value="1"/>
</dbReference>
<dbReference type="PANTHER" id="PTHR24113">
    <property type="entry name" value="RAN GTPASE-ACTIVATING PROTEIN 1"/>
    <property type="match status" value="1"/>
</dbReference>
<dbReference type="InterPro" id="IPR027038">
    <property type="entry name" value="RanGap"/>
</dbReference>
<evidence type="ECO:0000256" key="3">
    <source>
        <dbReference type="ARBA" id="ARBA00022614"/>
    </source>
</evidence>
<evidence type="ECO:0000256" key="1">
    <source>
        <dbReference type="ARBA" id="ARBA00004430"/>
    </source>
</evidence>
<keyword evidence="4" id="KW-0677">Repeat</keyword>
<comment type="subcellular location">
    <subcellularLocation>
        <location evidence="1">Cytoplasm</location>
        <location evidence="1">Cytoskeleton</location>
        <location evidence="1">Cilium axoneme</location>
    </subcellularLocation>
</comment>
<keyword evidence="2" id="KW-0343">GTPase activation</keyword>
<accession>A0AAE0GPG5</accession>
<keyword evidence="3" id="KW-0433">Leucine-rich repeat</keyword>
<dbReference type="InterPro" id="IPR032675">
    <property type="entry name" value="LRR_dom_sf"/>
</dbReference>
<dbReference type="GO" id="GO:0048471">
    <property type="term" value="C:perinuclear region of cytoplasm"/>
    <property type="evidence" value="ECO:0007669"/>
    <property type="project" value="TreeGrafter"/>
</dbReference>
<dbReference type="GO" id="GO:0005829">
    <property type="term" value="C:cytosol"/>
    <property type="evidence" value="ECO:0007669"/>
    <property type="project" value="TreeGrafter"/>
</dbReference>
<dbReference type="SMART" id="SM00368">
    <property type="entry name" value="LRR_RI"/>
    <property type="match status" value="6"/>
</dbReference>
<feature type="compositionally biased region" description="Low complexity" evidence="5">
    <location>
        <begin position="1342"/>
        <end position="1351"/>
    </location>
</feature>
<dbReference type="GO" id="GO:0005634">
    <property type="term" value="C:nucleus"/>
    <property type="evidence" value="ECO:0007669"/>
    <property type="project" value="TreeGrafter"/>
</dbReference>
<evidence type="ECO:0000256" key="2">
    <source>
        <dbReference type="ARBA" id="ARBA00022468"/>
    </source>
</evidence>
<dbReference type="EMBL" id="LGRX02003606">
    <property type="protein sequence ID" value="KAK3281965.1"/>
    <property type="molecule type" value="Genomic_DNA"/>
</dbReference>
<dbReference type="PANTHER" id="PTHR24113:SF12">
    <property type="entry name" value="RAN GTPASE-ACTIVATING PROTEIN 1"/>
    <property type="match status" value="1"/>
</dbReference>
<proteinExistence type="predicted"/>
<dbReference type="Proteomes" id="UP001190700">
    <property type="component" value="Unassembled WGS sequence"/>
</dbReference>
<evidence type="ECO:0000256" key="4">
    <source>
        <dbReference type="ARBA" id="ARBA00022737"/>
    </source>
</evidence>
<feature type="region of interest" description="Disordered" evidence="5">
    <location>
        <begin position="1340"/>
        <end position="1379"/>
    </location>
</feature>
<organism evidence="6 7">
    <name type="scientific">Cymbomonas tetramitiformis</name>
    <dbReference type="NCBI Taxonomy" id="36881"/>
    <lineage>
        <taxon>Eukaryota</taxon>
        <taxon>Viridiplantae</taxon>
        <taxon>Chlorophyta</taxon>
        <taxon>Pyramimonadophyceae</taxon>
        <taxon>Pyramimonadales</taxon>
        <taxon>Pyramimonadaceae</taxon>
        <taxon>Cymbomonas</taxon>
    </lineage>
</organism>
<dbReference type="GO" id="GO:0006913">
    <property type="term" value="P:nucleocytoplasmic transport"/>
    <property type="evidence" value="ECO:0007669"/>
    <property type="project" value="TreeGrafter"/>
</dbReference>
<name>A0AAE0GPG5_9CHLO</name>
<sequence>MHTRAPGGEDAPQGRLSPGMGLTGSSGYTQETLQVQLLRAKVYSKTQTASESSSASTASRSSPSKAHRLSQGAPVPQYDLKRLAPQRPRKQRAGPERVRVGVPEPAVLPSSPRICHVDGLAQSPRSAYAPSPPSTDSNRGRPVPVVLPSSTRQGGPLVPSPRSPRLSPRHMERPTTKGTPNTLFPSPVPDMFVVTSPQSNTPSPRVWRQLGGSMVDAGAVHSNYYQSASRPCTAPNPNIPKELDGAFDTALGPENEERWPQTPQPATEEFHRTVPALNLSRVQMAAHWDTPDPIHRNVQERWESDDTLPKLNTQGIKSPAVRTAMDMRAQTHRESLGVLEVHTPRLGDPLPPRTPRTPGSAPTRDYAPKNSARDIVKMLVKRKIQRRPETVVQEDEAAEVKLRVWEQIPVADLDSEHSEQWDPYSPRLHEIYPVPQSPSQWLREVGTADPLTEIQSRVQQLSNRVLPPEPQLVPERYAVELEKRWCTEHQRSDAFHVHTKERNKELAALMDLHEELDLGNLIRAKDPTIEEYKQHAADEERQFDKDGTLAAMGQHVKDGQLVLSVQFVNAHLNHARYIPEVLEQALATGLIFQDKLNAKTIFSQLPGSVRGASLSRLDLSNCRLTAKDIPSLVLLLQERGTGWEKTSRIAERHCLRSLNLHGNDFRDAGIKLLSEGLEKNEQVTSLNISNCAFGLEGFETLARVVAKNITLEQLECGGNSLGCHGLASIFREMVEHDNSTLTRLDVSNSTLVGSNNDGSAALGRVLGGFLGQNRVLTDINLRNTGITDEACQHLAEGLATTPCLTRLTLLHNPLTFHAACHVARALERNARLGTVEIWDCNMAEPLFRGDWRAPKEGAGGKKQRRILVAPDKPPPAAKFPSGMRTVKAGYYKLQLNNARDRMIMLEILHVMRLQGPSAIHKPTLNGKDVEINPICMWPMYMPVQGLMEFYFNPAFKTASEEVMKEAGLLRAEAFERIWTHMVAHFHAALRHGNAEQGWLLSYVHVLASFCTFTPIQVARIVETFEIKAQRVEAAAVLLHRAHPVADISRLELCMRADEWRDAMSIAGMAMLCTSMPTNMCVHYDLNLEHHCDFHMCMKLKTAFRDQCKLTPSTAEAWKCWRNVVRTLNPKQIEQYSAMELSELDSLDLRREGALSLDFVTYRDPPMSAPFMSEVTFDVLKLILGLAEPLHPLDVEERVVATEKALKERPLEPQRRFLYFRGSRPHVDDTVEELASRSREEVPRARWKYWAMANCYEPFAAKFPWSRPDAAPARAERIWAQDDLDILPASHQRAFAFGRLIPPADLSMRILEGLVKVAEDRCVFSLPPFYTKIKQRDLEREAASSARGAAPSEKPPWRNSDRASRGRTQQIRAPEKGLAKMASPLGVKAGAAVHSRLVPTTLRHSKRA</sequence>
<evidence type="ECO:0000256" key="5">
    <source>
        <dbReference type="SAM" id="MobiDB-lite"/>
    </source>
</evidence>
<reference evidence="6 7" key="1">
    <citation type="journal article" date="2015" name="Genome Biol. Evol.">
        <title>Comparative Genomics of a Bacterivorous Green Alga Reveals Evolutionary Causalities and Consequences of Phago-Mixotrophic Mode of Nutrition.</title>
        <authorList>
            <person name="Burns J.A."/>
            <person name="Paasch A."/>
            <person name="Narechania A."/>
            <person name="Kim E."/>
        </authorList>
    </citation>
    <scope>NUCLEOTIDE SEQUENCE [LARGE SCALE GENOMIC DNA]</scope>
    <source>
        <strain evidence="6 7">PLY_AMNH</strain>
    </source>
</reference>
<feature type="region of interest" description="Disordered" evidence="5">
    <location>
        <begin position="1"/>
        <end position="28"/>
    </location>
</feature>
<feature type="compositionally biased region" description="Basic and acidic residues" evidence="5">
    <location>
        <begin position="1354"/>
        <end position="1363"/>
    </location>
</feature>
<dbReference type="Pfam" id="PF13516">
    <property type="entry name" value="LRR_6"/>
    <property type="match status" value="1"/>
</dbReference>
<dbReference type="GO" id="GO:0005930">
    <property type="term" value="C:axoneme"/>
    <property type="evidence" value="ECO:0007669"/>
    <property type="project" value="UniProtKB-SubCell"/>
</dbReference>
<dbReference type="GO" id="GO:0005096">
    <property type="term" value="F:GTPase activator activity"/>
    <property type="evidence" value="ECO:0007669"/>
    <property type="project" value="UniProtKB-KW"/>
</dbReference>
<gene>
    <name evidence="6" type="ORF">CYMTET_10272</name>
</gene>
<evidence type="ECO:0000313" key="6">
    <source>
        <dbReference type="EMBL" id="KAK3281965.1"/>
    </source>
</evidence>
<feature type="region of interest" description="Disordered" evidence="5">
    <location>
        <begin position="343"/>
        <end position="368"/>
    </location>
</feature>
<feature type="region of interest" description="Disordered" evidence="5">
    <location>
        <begin position="43"/>
        <end position="187"/>
    </location>
</feature>
<dbReference type="InterPro" id="IPR001611">
    <property type="entry name" value="Leu-rich_rpt"/>
</dbReference>
<dbReference type="Gene3D" id="3.80.10.10">
    <property type="entry name" value="Ribonuclease Inhibitor"/>
    <property type="match status" value="2"/>
</dbReference>